<comment type="caution">
    <text evidence="1">The sequence shown here is derived from an EMBL/GenBank/DDBJ whole genome shotgun (WGS) entry which is preliminary data.</text>
</comment>
<name>A3HUV8_9BACT</name>
<dbReference type="OrthoDB" id="960751at2"/>
<dbReference type="Proteomes" id="UP000003919">
    <property type="component" value="Unassembled WGS sequence"/>
</dbReference>
<dbReference type="AlphaFoldDB" id="A3HUV8"/>
<dbReference type="RefSeq" id="WP_008197975.1">
    <property type="nucleotide sequence ID" value="NZ_CM001023.1"/>
</dbReference>
<accession>A3HUV8</accession>
<dbReference type="EMBL" id="AAXU02000001">
    <property type="protein sequence ID" value="EAZ81930.1"/>
    <property type="molecule type" value="Genomic_DNA"/>
</dbReference>
<keyword evidence="2" id="KW-1185">Reference proteome</keyword>
<gene>
    <name evidence="1" type="ORF">ALPR1_01775</name>
</gene>
<sequence length="327" mass="36538">MKYILTVALLVILFFDLRGQGVIPETFFNGKSVVMVSNDPGAKPVMTWQALADSVHNGLVEAGGDPIAYFELEQVAISEAVQADYANKFAGRLVKNIIFVTRQKSTTSIHVAPFTGDGQMIPTTSLYGTSAADYTTAAKQFAEIGKSTKSRNLLVLDVPEFPKMSAEESTSDLKFLNRNPLNLEMFKLGIPIEGSSAETGLLSYFRYDMYGKSQSTILAEQEAQKTGIEQILDAEYPHETVWLTEAKTTEELLEERVQFLLVKVEGREADMMKSMGLEVSDPNSANRIVVKYYIKLLVRDELYLGPVWDADPDWRVALRNFLKHLKE</sequence>
<reference evidence="1 2" key="1">
    <citation type="journal article" date="2011" name="J. Bacteriol.">
        <title>Complete genome sequence of Algoriphagus sp. PR1, bacterial prey of a colony-forming choanoflagellate.</title>
        <authorList>
            <person name="Alegado R.A."/>
            <person name="Ferriera S."/>
            <person name="Nusbaum C."/>
            <person name="Young S.K."/>
            <person name="Zeng Q."/>
            <person name="Imamovic A."/>
            <person name="Fairclough S.R."/>
            <person name="King N."/>
        </authorList>
    </citation>
    <scope>NUCLEOTIDE SEQUENCE [LARGE SCALE GENOMIC DNA]</scope>
    <source>
        <strain evidence="1 2">PR1</strain>
    </source>
</reference>
<proteinExistence type="predicted"/>
<dbReference type="eggNOG" id="ENOG502ZAHR">
    <property type="taxonomic scope" value="Bacteria"/>
</dbReference>
<organism evidence="1 2">
    <name type="scientific">Algoriphagus machipongonensis</name>
    <dbReference type="NCBI Taxonomy" id="388413"/>
    <lineage>
        <taxon>Bacteria</taxon>
        <taxon>Pseudomonadati</taxon>
        <taxon>Bacteroidota</taxon>
        <taxon>Cytophagia</taxon>
        <taxon>Cytophagales</taxon>
        <taxon>Cyclobacteriaceae</taxon>
        <taxon>Algoriphagus</taxon>
    </lineage>
</organism>
<dbReference type="HOGENOM" id="CLU_823144_0_0_10"/>
<evidence type="ECO:0000313" key="1">
    <source>
        <dbReference type="EMBL" id="EAZ81930.1"/>
    </source>
</evidence>
<protein>
    <submittedName>
        <fullName evidence="1">Uncharacterized protein</fullName>
    </submittedName>
</protein>
<evidence type="ECO:0000313" key="2">
    <source>
        <dbReference type="Proteomes" id="UP000003919"/>
    </source>
</evidence>